<evidence type="ECO:0000313" key="7">
    <source>
        <dbReference type="Proteomes" id="UP000265618"/>
    </source>
</evidence>
<name>A0A9K3DAK1_9EUKA</name>
<feature type="binding site" evidence="5">
    <location>
        <begin position="16"/>
        <end position="19"/>
    </location>
    <ligand>
        <name>GTP</name>
        <dbReference type="ChEBI" id="CHEBI:37565"/>
    </ligand>
</feature>
<dbReference type="PANTHER" id="PTHR10218:SF302">
    <property type="entry name" value="GUANINE NUCLEOTIDE-BINDING PROTEIN ALPHA-5 SUBUNIT"/>
    <property type="match status" value="1"/>
</dbReference>
<evidence type="ECO:0000313" key="6">
    <source>
        <dbReference type="EMBL" id="GIQ90394.1"/>
    </source>
</evidence>
<proteinExistence type="predicted"/>
<dbReference type="GO" id="GO:0005737">
    <property type="term" value="C:cytoplasm"/>
    <property type="evidence" value="ECO:0007669"/>
    <property type="project" value="TreeGrafter"/>
</dbReference>
<dbReference type="GO" id="GO:0046872">
    <property type="term" value="F:metal ion binding"/>
    <property type="evidence" value="ECO:0007669"/>
    <property type="project" value="UniProtKB-KW"/>
</dbReference>
<dbReference type="EMBL" id="BDIP01006126">
    <property type="protein sequence ID" value="GIQ90394.1"/>
    <property type="molecule type" value="Genomic_DNA"/>
</dbReference>
<keyword evidence="3 5" id="KW-0342">GTP-binding</keyword>
<evidence type="ECO:0000256" key="3">
    <source>
        <dbReference type="ARBA" id="ARBA00023134"/>
    </source>
</evidence>
<comment type="caution">
    <text evidence="6">The sequence shown here is derived from an EMBL/GenBank/DDBJ whole genome shotgun (WGS) entry which is preliminary data.</text>
</comment>
<dbReference type="GO" id="GO:0003924">
    <property type="term" value="F:GTPase activity"/>
    <property type="evidence" value="ECO:0007669"/>
    <property type="project" value="InterPro"/>
</dbReference>
<reference evidence="6 7" key="1">
    <citation type="journal article" date="2018" name="PLoS ONE">
        <title>The draft genome of Kipferlia bialata reveals reductive genome evolution in fornicate parasites.</title>
        <authorList>
            <person name="Tanifuji G."/>
            <person name="Takabayashi S."/>
            <person name="Kume K."/>
            <person name="Takagi M."/>
            <person name="Nakayama T."/>
            <person name="Kamikawa R."/>
            <person name="Inagaki Y."/>
            <person name="Hashimoto T."/>
        </authorList>
    </citation>
    <scope>NUCLEOTIDE SEQUENCE [LARGE SCALE GENOMIC DNA]</scope>
    <source>
        <strain evidence="6">NY0173</strain>
    </source>
</reference>
<dbReference type="Gene3D" id="3.40.50.300">
    <property type="entry name" value="P-loop containing nucleotide triphosphate hydrolases"/>
    <property type="match status" value="1"/>
</dbReference>
<dbReference type="GO" id="GO:0005834">
    <property type="term" value="C:heterotrimeric G-protein complex"/>
    <property type="evidence" value="ECO:0007669"/>
    <property type="project" value="TreeGrafter"/>
</dbReference>
<evidence type="ECO:0000256" key="5">
    <source>
        <dbReference type="PIRSR" id="PIRSR601019-1"/>
    </source>
</evidence>
<dbReference type="FunFam" id="3.40.50.300:FF:000720">
    <property type="entry name" value="Guanine nucleotide-binding protein G(k) subunit alpha"/>
    <property type="match status" value="1"/>
</dbReference>
<dbReference type="SUPFAM" id="SSF52540">
    <property type="entry name" value="P-loop containing nucleoside triphosphate hydrolases"/>
    <property type="match status" value="1"/>
</dbReference>
<keyword evidence="4" id="KW-0807">Transducer</keyword>
<dbReference type="PANTHER" id="PTHR10218">
    <property type="entry name" value="GTP-BINDING PROTEIN ALPHA SUBUNIT"/>
    <property type="match status" value="1"/>
</dbReference>
<dbReference type="PROSITE" id="PS51882">
    <property type="entry name" value="G_ALPHA"/>
    <property type="match status" value="1"/>
</dbReference>
<evidence type="ECO:0000256" key="2">
    <source>
        <dbReference type="ARBA" id="ARBA00022741"/>
    </source>
</evidence>
<dbReference type="GO" id="GO:0031683">
    <property type="term" value="F:G-protein beta/gamma-subunit complex binding"/>
    <property type="evidence" value="ECO:0007669"/>
    <property type="project" value="InterPro"/>
</dbReference>
<evidence type="ECO:0000256" key="4">
    <source>
        <dbReference type="ARBA" id="ARBA00023224"/>
    </source>
</evidence>
<keyword evidence="2 5" id="KW-0547">Nucleotide-binding</keyword>
<dbReference type="GO" id="GO:0001664">
    <property type="term" value="F:G protein-coupled receptor binding"/>
    <property type="evidence" value="ECO:0007669"/>
    <property type="project" value="TreeGrafter"/>
</dbReference>
<dbReference type="Proteomes" id="UP000265618">
    <property type="component" value="Unassembled WGS sequence"/>
</dbReference>
<dbReference type="GO" id="GO:0005525">
    <property type="term" value="F:GTP binding"/>
    <property type="evidence" value="ECO:0007669"/>
    <property type="project" value="UniProtKB-KW"/>
</dbReference>
<evidence type="ECO:0000256" key="1">
    <source>
        <dbReference type="ARBA" id="ARBA00022723"/>
    </source>
</evidence>
<gene>
    <name evidence="6" type="ORF">KIPB_013176</name>
</gene>
<sequence>CNSRYFSNVPFILFLNKFDVFQTKITRKNISNCFAEYRGPQSATAAGTYIRDRFLELNRSETREVYPHFTNATDSKNIARVFESVKDIILKHNLRRAGFM</sequence>
<feature type="non-terminal residue" evidence="6">
    <location>
        <position position="100"/>
    </location>
</feature>
<keyword evidence="1" id="KW-0479">Metal-binding</keyword>
<protein>
    <submittedName>
        <fullName evidence="6">Guanine nucleotide binding protein (G-protein), alpha subunit</fullName>
    </submittedName>
</protein>
<dbReference type="AlphaFoldDB" id="A0A9K3DAK1"/>
<feature type="binding site" evidence="5">
    <location>
        <position position="72"/>
    </location>
    <ligand>
        <name>GTP</name>
        <dbReference type="ChEBI" id="CHEBI:37565"/>
    </ligand>
</feature>
<accession>A0A9K3DAK1</accession>
<dbReference type="InterPro" id="IPR001019">
    <property type="entry name" value="Gprotein_alpha_su"/>
</dbReference>
<organism evidence="6 7">
    <name type="scientific">Kipferlia bialata</name>
    <dbReference type="NCBI Taxonomy" id="797122"/>
    <lineage>
        <taxon>Eukaryota</taxon>
        <taxon>Metamonada</taxon>
        <taxon>Carpediemonas-like organisms</taxon>
        <taxon>Kipferlia</taxon>
    </lineage>
</organism>
<dbReference type="OrthoDB" id="5817230at2759"/>
<dbReference type="Pfam" id="PF00503">
    <property type="entry name" value="G-alpha"/>
    <property type="match status" value="1"/>
</dbReference>
<dbReference type="InterPro" id="IPR027417">
    <property type="entry name" value="P-loop_NTPase"/>
</dbReference>
<dbReference type="GO" id="GO:0007188">
    <property type="term" value="P:adenylate cyclase-modulating G protein-coupled receptor signaling pathway"/>
    <property type="evidence" value="ECO:0007669"/>
    <property type="project" value="TreeGrafter"/>
</dbReference>
<keyword evidence="7" id="KW-1185">Reference proteome</keyword>
<dbReference type="SMART" id="SM00275">
    <property type="entry name" value="G_alpha"/>
    <property type="match status" value="1"/>
</dbReference>